<accession>A0A6J5LW19</accession>
<sequence>MSNIVIDIAAEFTGKKAFKQADSATQKLSHGAKTLARNLGLAFGTAAILAYSKTAVRAAAADIKGQKQLALALKNVGLERNAVSAEAYVQKLQSEFGIVDDLLRPAYADLARATLNAGEAQRLLSIAIDLSAGTGKDLTTVVSALSKAALGSNTALSKLGVGISKADLKTKSFYEVSLQLADTFKGAGAASANTFSGQLDLLTVSTSNAAETIGVSLIGALTSLSKDNSMAGLGKDIESASKSLANFIDSIVYLKGQVGSIPGAGIVKGAFGVAGNILGRFSPQRAAELLKQIKGQGPASKNPIQSGTYLNNPVATKSNKVATDTLKTNKASLALAKAKATLDLQQIQIVAALKGKISEEDRIALKLQLALLNENATEATKLSEQLTAAKEKNATLATTIAALPKATNPFAEWPTFIQTAIAGLQDGSLTVLEKISAAAQATIALTNTVAQQSIQAGIAAGNALAAALSGARYAAQGDAAAQATAIASAAATAAAANAALLAGNKATLDAIAKANAEALAKAQADAAASNTKIISDAAATAAQIAADAIDAQATSKAALEKLIAEQNAALATAATNAATAAASIGTSSAAANAAQVAADAADAAGIAYNNTASTVITVNVGGTVISETDLATVILDTINNAGVAGTQTIINNASLATAG</sequence>
<name>A0A6J5LW19_9CAUD</name>
<organism evidence="1">
    <name type="scientific">uncultured Caudovirales phage</name>
    <dbReference type="NCBI Taxonomy" id="2100421"/>
    <lineage>
        <taxon>Viruses</taxon>
        <taxon>Duplodnaviria</taxon>
        <taxon>Heunggongvirae</taxon>
        <taxon>Uroviricota</taxon>
        <taxon>Caudoviricetes</taxon>
        <taxon>Peduoviridae</taxon>
        <taxon>Maltschvirus</taxon>
        <taxon>Maltschvirus maltsch</taxon>
    </lineage>
</organism>
<evidence type="ECO:0000313" key="2">
    <source>
        <dbReference type="EMBL" id="CAB4161968.1"/>
    </source>
</evidence>
<proteinExistence type="predicted"/>
<dbReference type="EMBL" id="LR796729">
    <property type="protein sequence ID" value="CAB4161968.1"/>
    <property type="molecule type" value="Genomic_DNA"/>
</dbReference>
<reference evidence="1" key="1">
    <citation type="submission" date="2020-04" db="EMBL/GenBank/DDBJ databases">
        <authorList>
            <person name="Chiriac C."/>
            <person name="Salcher M."/>
            <person name="Ghai R."/>
            <person name="Kavagutti S V."/>
        </authorList>
    </citation>
    <scope>NUCLEOTIDE SEQUENCE</scope>
</reference>
<protein>
    <submittedName>
        <fullName evidence="1">Uncharacterized protein</fullName>
    </submittedName>
</protein>
<dbReference type="EMBL" id="LR796347">
    <property type="protein sequence ID" value="CAB4138728.1"/>
    <property type="molecule type" value="Genomic_DNA"/>
</dbReference>
<gene>
    <name evidence="1" type="ORF">UFOVP333_27</name>
    <name evidence="2" type="ORF">UFOVP792_12</name>
</gene>
<evidence type="ECO:0000313" key="1">
    <source>
        <dbReference type="EMBL" id="CAB4138728.1"/>
    </source>
</evidence>